<dbReference type="EMBL" id="BARS01006697">
    <property type="protein sequence ID" value="GAF72373.1"/>
    <property type="molecule type" value="Genomic_DNA"/>
</dbReference>
<dbReference type="AlphaFoldDB" id="X0RUA4"/>
<gene>
    <name evidence="2" type="ORF">S01H1_13003</name>
</gene>
<protein>
    <submittedName>
        <fullName evidence="2">Uncharacterized protein</fullName>
    </submittedName>
</protein>
<name>X0RUA4_9ZZZZ</name>
<evidence type="ECO:0000256" key="1">
    <source>
        <dbReference type="SAM" id="Phobius"/>
    </source>
</evidence>
<evidence type="ECO:0000313" key="2">
    <source>
        <dbReference type="EMBL" id="GAF72373.1"/>
    </source>
</evidence>
<comment type="caution">
    <text evidence="2">The sequence shown here is derived from an EMBL/GenBank/DDBJ whole genome shotgun (WGS) entry which is preliminary data.</text>
</comment>
<proteinExistence type="predicted"/>
<sequence>MEKRQKYLLILIISVCFGILAISLLYIINLDVMATTITTIDGAFPVLIALIVRITVLVGMAIYLFNRWFSQEEIYTSDLPFLFGMFFTLLAFGKLLDILTNFLYPSVATDIYLMYLKIRQLSVIGTLAPMVFLSIMMIIIFLQANGKIKKYNDPRERNIFSLQILIIIAVVEAILIIITPNTTIAGINFAIFVMLSLLVTTWM</sequence>
<keyword evidence="1" id="KW-1133">Transmembrane helix</keyword>
<feature type="transmembrane region" description="Helical" evidence="1">
    <location>
        <begin position="7"/>
        <end position="28"/>
    </location>
</feature>
<feature type="transmembrane region" description="Helical" evidence="1">
    <location>
        <begin position="158"/>
        <end position="178"/>
    </location>
</feature>
<feature type="transmembrane region" description="Helical" evidence="1">
    <location>
        <begin position="124"/>
        <end position="146"/>
    </location>
</feature>
<feature type="transmembrane region" description="Helical" evidence="1">
    <location>
        <begin position="48"/>
        <end position="69"/>
    </location>
</feature>
<feature type="non-terminal residue" evidence="2">
    <location>
        <position position="203"/>
    </location>
</feature>
<keyword evidence="1" id="KW-0472">Membrane</keyword>
<organism evidence="2">
    <name type="scientific">marine sediment metagenome</name>
    <dbReference type="NCBI Taxonomy" id="412755"/>
    <lineage>
        <taxon>unclassified sequences</taxon>
        <taxon>metagenomes</taxon>
        <taxon>ecological metagenomes</taxon>
    </lineage>
</organism>
<feature type="transmembrane region" description="Helical" evidence="1">
    <location>
        <begin position="184"/>
        <end position="202"/>
    </location>
</feature>
<reference evidence="2" key="1">
    <citation type="journal article" date="2014" name="Front. Microbiol.">
        <title>High frequency of phylogenetically diverse reductive dehalogenase-homologous genes in deep subseafloor sedimentary metagenomes.</title>
        <authorList>
            <person name="Kawai M."/>
            <person name="Futagami T."/>
            <person name="Toyoda A."/>
            <person name="Takaki Y."/>
            <person name="Nishi S."/>
            <person name="Hori S."/>
            <person name="Arai W."/>
            <person name="Tsubouchi T."/>
            <person name="Morono Y."/>
            <person name="Uchiyama I."/>
            <person name="Ito T."/>
            <person name="Fujiyama A."/>
            <person name="Inagaki F."/>
            <person name="Takami H."/>
        </authorList>
    </citation>
    <scope>NUCLEOTIDE SEQUENCE</scope>
    <source>
        <strain evidence="2">Expedition CK06-06</strain>
    </source>
</reference>
<accession>X0RUA4</accession>
<feature type="transmembrane region" description="Helical" evidence="1">
    <location>
        <begin position="81"/>
        <end position="104"/>
    </location>
</feature>
<keyword evidence="1" id="KW-0812">Transmembrane</keyword>